<feature type="domain" description="HTH lysR-type" evidence="5">
    <location>
        <begin position="1"/>
        <end position="58"/>
    </location>
</feature>
<evidence type="ECO:0000256" key="2">
    <source>
        <dbReference type="ARBA" id="ARBA00023015"/>
    </source>
</evidence>
<evidence type="ECO:0000256" key="4">
    <source>
        <dbReference type="ARBA" id="ARBA00023163"/>
    </source>
</evidence>
<dbReference type="InterPro" id="IPR005119">
    <property type="entry name" value="LysR_subst-bd"/>
</dbReference>
<evidence type="ECO:0000313" key="7">
    <source>
        <dbReference type="Proteomes" id="UP001316184"/>
    </source>
</evidence>
<keyword evidence="7" id="KW-1185">Reference proteome</keyword>
<evidence type="ECO:0000313" key="6">
    <source>
        <dbReference type="EMBL" id="UUP13054.1"/>
    </source>
</evidence>
<sequence length="303" mass="33208">MQIHQLSYFVAVARTKHFTRAAEMTGVSQPTLSKQIRVLENNLGTPLFVRGRTGVELTSAGEALLPHAQRILIDVESAQRTVHEVANLRRGRVRLGATPSLCDGLLPEALTRFHRTYPAIDLEVQEAGSRVLTRELAQGRLDVALLIVPLPTDEPDIETTPVLREHLVLASPATSDLPERMSVAELRDVPLVMFREGYDLREVTLRACARAGFEPRLAVEGGEMSAVLRFVQAGLGHAVVPSMVLATRPQLRATQLIDPPLDRVIALAHRSSETLPLAAQAFKSELLEHLTVFAGGDLELELV</sequence>
<name>A0ABY5M4G5_9ACTN</name>
<dbReference type="PRINTS" id="PR00039">
    <property type="entry name" value="HTHLYSR"/>
</dbReference>
<accession>A0ABY5M4G5</accession>
<keyword evidence="3" id="KW-0238">DNA-binding</keyword>
<evidence type="ECO:0000256" key="1">
    <source>
        <dbReference type="ARBA" id="ARBA00009437"/>
    </source>
</evidence>
<evidence type="ECO:0000259" key="5">
    <source>
        <dbReference type="PROSITE" id="PS50931"/>
    </source>
</evidence>
<evidence type="ECO:0000256" key="3">
    <source>
        <dbReference type="ARBA" id="ARBA00023125"/>
    </source>
</evidence>
<dbReference type="Gene3D" id="3.40.190.290">
    <property type="match status" value="1"/>
</dbReference>
<dbReference type="InterPro" id="IPR036390">
    <property type="entry name" value="WH_DNA-bd_sf"/>
</dbReference>
<gene>
    <name evidence="6" type="ORF">NQV15_14500</name>
</gene>
<dbReference type="RefSeq" id="WP_232401113.1">
    <property type="nucleotide sequence ID" value="NZ_CP102173.1"/>
</dbReference>
<dbReference type="CDD" id="cd05466">
    <property type="entry name" value="PBP2_LTTR_substrate"/>
    <property type="match status" value="1"/>
</dbReference>
<dbReference type="InterPro" id="IPR036388">
    <property type="entry name" value="WH-like_DNA-bd_sf"/>
</dbReference>
<dbReference type="InterPro" id="IPR000847">
    <property type="entry name" value="LysR_HTH_N"/>
</dbReference>
<dbReference type="Pfam" id="PF03466">
    <property type="entry name" value="LysR_substrate"/>
    <property type="match status" value="1"/>
</dbReference>
<organism evidence="6 7">
    <name type="scientific">Aeromicrobium wangtongii</name>
    <dbReference type="NCBI Taxonomy" id="2969247"/>
    <lineage>
        <taxon>Bacteria</taxon>
        <taxon>Bacillati</taxon>
        <taxon>Actinomycetota</taxon>
        <taxon>Actinomycetes</taxon>
        <taxon>Propionibacteriales</taxon>
        <taxon>Nocardioidaceae</taxon>
        <taxon>Aeromicrobium</taxon>
    </lineage>
</organism>
<dbReference type="PROSITE" id="PS50931">
    <property type="entry name" value="HTH_LYSR"/>
    <property type="match status" value="1"/>
</dbReference>
<dbReference type="Proteomes" id="UP001316184">
    <property type="component" value="Chromosome"/>
</dbReference>
<dbReference type="SUPFAM" id="SSF53850">
    <property type="entry name" value="Periplasmic binding protein-like II"/>
    <property type="match status" value="1"/>
</dbReference>
<dbReference type="EMBL" id="CP102173">
    <property type="protein sequence ID" value="UUP13054.1"/>
    <property type="molecule type" value="Genomic_DNA"/>
</dbReference>
<dbReference type="SUPFAM" id="SSF46785">
    <property type="entry name" value="Winged helix' DNA-binding domain"/>
    <property type="match status" value="1"/>
</dbReference>
<reference evidence="6 7" key="1">
    <citation type="submission" date="2022-08" db="EMBL/GenBank/DDBJ databases">
        <title>novel species in genus Aeromicrobium.</title>
        <authorList>
            <person name="Ye L."/>
        </authorList>
    </citation>
    <scope>NUCLEOTIDE SEQUENCE [LARGE SCALE GENOMIC DNA]</scope>
    <source>
        <strain evidence="7">zg-Y1379</strain>
    </source>
</reference>
<keyword evidence="4" id="KW-0804">Transcription</keyword>
<comment type="similarity">
    <text evidence="1">Belongs to the LysR transcriptional regulatory family.</text>
</comment>
<keyword evidence="2" id="KW-0805">Transcription regulation</keyword>
<dbReference type="Gene3D" id="1.10.10.10">
    <property type="entry name" value="Winged helix-like DNA-binding domain superfamily/Winged helix DNA-binding domain"/>
    <property type="match status" value="1"/>
</dbReference>
<proteinExistence type="inferred from homology"/>
<protein>
    <submittedName>
        <fullName evidence="6">LysR substrate-binding domain-containing protein</fullName>
    </submittedName>
</protein>
<dbReference type="InterPro" id="IPR050950">
    <property type="entry name" value="HTH-type_LysR_regulators"/>
</dbReference>
<dbReference type="Pfam" id="PF00126">
    <property type="entry name" value="HTH_1"/>
    <property type="match status" value="1"/>
</dbReference>
<dbReference type="PANTHER" id="PTHR30419">
    <property type="entry name" value="HTH-TYPE TRANSCRIPTIONAL REGULATOR YBHD"/>
    <property type="match status" value="1"/>
</dbReference>